<dbReference type="EMBL" id="VLKN01000001">
    <property type="protein sequence ID" value="TWI06048.1"/>
    <property type="molecule type" value="Genomic_DNA"/>
</dbReference>
<sequence length="284" mass="31211">MAGSPAGGHANQGDVVNKTIAGVGLALLACCTGLHADEVGALDRWNVAVGGYALNLDARLRVDGDLRGHEFDLSGDLGLDRNRDVGLFSLGWRPFERHQFDMSHYRDELSNTRILDRQITVDDETFTIGARLDSRFDNEVYDFTYTWWLQAAPRQAFGLNVGLVGYLIDLDLRAESTASGVVIERSASASVDLPAPKIGVSYRRAFGDGWRFTASGSTFETSVGDIDARVLDARAGIEYYPFSRAGVRLQYSINRINAELDDPDFHGRARLGFSGLQLQLVGRF</sequence>
<dbReference type="Proteomes" id="UP000315167">
    <property type="component" value="Unassembled WGS sequence"/>
</dbReference>
<organism evidence="1 2">
    <name type="scientific">Luteimonas cucumeris</name>
    <dbReference type="NCBI Taxonomy" id="985012"/>
    <lineage>
        <taxon>Bacteria</taxon>
        <taxon>Pseudomonadati</taxon>
        <taxon>Pseudomonadota</taxon>
        <taxon>Gammaproteobacteria</taxon>
        <taxon>Lysobacterales</taxon>
        <taxon>Lysobacteraceae</taxon>
        <taxon>Luteimonas</taxon>
    </lineage>
</organism>
<proteinExistence type="predicted"/>
<dbReference type="AlphaFoldDB" id="A0A562LEJ4"/>
<protein>
    <submittedName>
        <fullName evidence="1">Uncharacterized protein</fullName>
    </submittedName>
</protein>
<comment type="caution">
    <text evidence="1">The sequence shown here is derived from an EMBL/GenBank/DDBJ whole genome shotgun (WGS) entry which is preliminary data.</text>
</comment>
<evidence type="ECO:0000313" key="1">
    <source>
        <dbReference type="EMBL" id="TWI06048.1"/>
    </source>
</evidence>
<accession>A0A562LEJ4</accession>
<gene>
    <name evidence="1" type="ORF">IP90_00310</name>
</gene>
<reference evidence="1 2" key="1">
    <citation type="journal article" date="2015" name="Stand. Genomic Sci.">
        <title>Genomic Encyclopedia of Bacterial and Archaeal Type Strains, Phase III: the genomes of soil and plant-associated and newly described type strains.</title>
        <authorList>
            <person name="Whitman W.B."/>
            <person name="Woyke T."/>
            <person name="Klenk H.P."/>
            <person name="Zhou Y."/>
            <person name="Lilburn T.G."/>
            <person name="Beck B.J."/>
            <person name="De Vos P."/>
            <person name="Vandamme P."/>
            <person name="Eisen J.A."/>
            <person name="Garrity G."/>
            <person name="Hugenholtz P."/>
            <person name="Kyrpides N.C."/>
        </authorList>
    </citation>
    <scope>NUCLEOTIDE SEQUENCE [LARGE SCALE GENOMIC DNA]</scope>
    <source>
        <strain evidence="1 2">CGMCC 1.10821</strain>
    </source>
</reference>
<name>A0A562LEJ4_9GAMM</name>
<keyword evidence="2" id="KW-1185">Reference proteome</keyword>
<evidence type="ECO:0000313" key="2">
    <source>
        <dbReference type="Proteomes" id="UP000315167"/>
    </source>
</evidence>